<organism evidence="6 7">
    <name type="scientific">Fodinicola feengrottensis</name>
    <dbReference type="NCBI Taxonomy" id="435914"/>
    <lineage>
        <taxon>Bacteria</taxon>
        <taxon>Bacillati</taxon>
        <taxon>Actinomycetota</taxon>
        <taxon>Actinomycetes</taxon>
        <taxon>Mycobacteriales</taxon>
        <taxon>Fodinicola</taxon>
    </lineage>
</organism>
<evidence type="ECO:0000256" key="4">
    <source>
        <dbReference type="ARBA" id="ARBA00022729"/>
    </source>
</evidence>
<protein>
    <submittedName>
        <fullName evidence="6">Extracellular solute-binding protein</fullName>
    </submittedName>
</protein>
<evidence type="ECO:0000256" key="2">
    <source>
        <dbReference type="ARBA" id="ARBA00008520"/>
    </source>
</evidence>
<gene>
    <name evidence="6" type="ORF">GCM10009765_22560</name>
</gene>
<dbReference type="InterPro" id="IPR006059">
    <property type="entry name" value="SBP"/>
</dbReference>
<dbReference type="Gene3D" id="3.40.190.10">
    <property type="entry name" value="Periplasmic binding protein-like II"/>
    <property type="match status" value="2"/>
</dbReference>
<feature type="signal peptide" evidence="5">
    <location>
        <begin position="1"/>
        <end position="26"/>
    </location>
</feature>
<comment type="similarity">
    <text evidence="2">Belongs to the bacterial solute-binding protein 1 family.</text>
</comment>
<dbReference type="InterPro" id="IPR050490">
    <property type="entry name" value="Bact_solute-bd_prot1"/>
</dbReference>
<evidence type="ECO:0000313" key="6">
    <source>
        <dbReference type="EMBL" id="GAA1672714.1"/>
    </source>
</evidence>
<dbReference type="PANTHER" id="PTHR43649:SF31">
    <property type="entry name" value="SN-GLYCEROL-3-PHOSPHATE-BINDING PERIPLASMIC PROTEIN UGPB"/>
    <property type="match status" value="1"/>
</dbReference>
<name>A0ABN2GKJ8_9ACTN</name>
<dbReference type="Proteomes" id="UP001500618">
    <property type="component" value="Unassembled WGS sequence"/>
</dbReference>
<evidence type="ECO:0000313" key="7">
    <source>
        <dbReference type="Proteomes" id="UP001500618"/>
    </source>
</evidence>
<keyword evidence="4 5" id="KW-0732">Signal</keyword>
<comment type="subcellular location">
    <subcellularLocation>
        <location evidence="1">Cell envelope</location>
    </subcellularLocation>
</comment>
<dbReference type="PROSITE" id="PS51257">
    <property type="entry name" value="PROKAR_LIPOPROTEIN"/>
    <property type="match status" value="1"/>
</dbReference>
<evidence type="ECO:0000256" key="3">
    <source>
        <dbReference type="ARBA" id="ARBA00022448"/>
    </source>
</evidence>
<dbReference type="PANTHER" id="PTHR43649">
    <property type="entry name" value="ARABINOSE-BINDING PROTEIN-RELATED"/>
    <property type="match status" value="1"/>
</dbReference>
<dbReference type="Pfam" id="PF13416">
    <property type="entry name" value="SBP_bac_8"/>
    <property type="match status" value="1"/>
</dbReference>
<dbReference type="EMBL" id="BAAANY010000008">
    <property type="protein sequence ID" value="GAA1672714.1"/>
    <property type="molecule type" value="Genomic_DNA"/>
</dbReference>
<comment type="caution">
    <text evidence="6">The sequence shown here is derived from an EMBL/GenBank/DDBJ whole genome shotgun (WGS) entry which is preliminary data.</text>
</comment>
<dbReference type="RefSeq" id="WP_344309584.1">
    <property type="nucleotide sequence ID" value="NZ_BAAANY010000008.1"/>
</dbReference>
<dbReference type="SUPFAM" id="SSF53850">
    <property type="entry name" value="Periplasmic binding protein-like II"/>
    <property type="match status" value="1"/>
</dbReference>
<sequence>MRKLRRPLGLAVAALAVAASLAPSLAACGSGASSDGTTTLHVVGWKGGGAEPANVAQINAAFQKSHPKIKLDFSYVPPNDVYQQKIQSQLLAGNAADVVMVDPQKVQIWGKSGYFADLGQRSWAASISPAVKSFVSYQDKVLASPMELSPVGVYVNLDILAKAGVTAPPTDFPAFLAALGKLKAAGQPGYSFPDAQGYMAEFVMLMSAATTVYQDNPNWDQQFLQGKVTFPQSFREPLQQIQQLGTNGYVDFKNAVGTDEATTGQPDFLAGKSAFFAGGSWSAAALKKAPFKLAFVPWPGGKVGVKPSALLFPGTMWAVNARSSQQDAAKQYVDFWSSSQNLAPYLSAEVAISPFGASTAGADPLLATMADAYATKRFALFPTNTWNLAAPETKIRSILQNFLLGKADVTATLTAIQNAAKPANS</sequence>
<keyword evidence="3" id="KW-0813">Transport</keyword>
<evidence type="ECO:0000256" key="1">
    <source>
        <dbReference type="ARBA" id="ARBA00004196"/>
    </source>
</evidence>
<proteinExistence type="inferred from homology"/>
<keyword evidence="7" id="KW-1185">Reference proteome</keyword>
<evidence type="ECO:0000256" key="5">
    <source>
        <dbReference type="SAM" id="SignalP"/>
    </source>
</evidence>
<accession>A0ABN2GKJ8</accession>
<feature type="chain" id="PRO_5045940168" evidence="5">
    <location>
        <begin position="27"/>
        <end position="425"/>
    </location>
</feature>
<reference evidence="6 7" key="1">
    <citation type="journal article" date="2019" name="Int. J. Syst. Evol. Microbiol.">
        <title>The Global Catalogue of Microorganisms (GCM) 10K type strain sequencing project: providing services to taxonomists for standard genome sequencing and annotation.</title>
        <authorList>
            <consortium name="The Broad Institute Genomics Platform"/>
            <consortium name="The Broad Institute Genome Sequencing Center for Infectious Disease"/>
            <person name="Wu L."/>
            <person name="Ma J."/>
        </authorList>
    </citation>
    <scope>NUCLEOTIDE SEQUENCE [LARGE SCALE GENOMIC DNA]</scope>
    <source>
        <strain evidence="6 7">JCM 14718</strain>
    </source>
</reference>